<dbReference type="RefSeq" id="WP_371752320.1">
    <property type="nucleotide sequence ID" value="NZ_JAYJLD010000001.1"/>
</dbReference>
<evidence type="ECO:0000259" key="1">
    <source>
        <dbReference type="PROSITE" id="PS51352"/>
    </source>
</evidence>
<accession>A0ABU5ZCI5</accession>
<sequence length="185" mass="21295">MKKLLIYLSVIVVLFAVLFVLNRTSTTTADNADNVYGIKASKLHPETREQLDNPNYQNIILPEQLKTELGKKGGLFVYFFSPTCPHCKLTTPVLMPIAKEMNVDVKQFNLLEFPEGWQEYNIEYTPTLVYYKDGKEIKRTQIVDGKQVDLLSRMEGGVEEHPGDGGYTEQDFRDFFNKYKNQSNK</sequence>
<dbReference type="Gene3D" id="3.40.30.10">
    <property type="entry name" value="Glutaredoxin"/>
    <property type="match status" value="1"/>
</dbReference>
<reference evidence="2" key="1">
    <citation type="submission" date="2023-12" db="EMBL/GenBank/DDBJ databases">
        <title>Fervidustalea candida gen. nov., sp. nov., a novel member of the family Paenibacillaceae isolated from a geothermal area.</title>
        <authorList>
            <person name="Li W.-J."/>
            <person name="Jiao J.-Y."/>
            <person name="Chen Y."/>
        </authorList>
    </citation>
    <scope>NUCLEOTIDE SEQUENCE</scope>
    <source>
        <strain evidence="2">SYSU GA230002</strain>
    </source>
</reference>
<dbReference type="PROSITE" id="PS51352">
    <property type="entry name" value="THIOREDOXIN_2"/>
    <property type="match status" value="1"/>
</dbReference>
<feature type="domain" description="Thioredoxin" evidence="1">
    <location>
        <begin position="38"/>
        <end position="181"/>
    </location>
</feature>
<evidence type="ECO:0000313" key="3">
    <source>
        <dbReference type="Proteomes" id="UP001310386"/>
    </source>
</evidence>
<dbReference type="InterPro" id="IPR036249">
    <property type="entry name" value="Thioredoxin-like_sf"/>
</dbReference>
<dbReference type="Pfam" id="PF00085">
    <property type="entry name" value="Thioredoxin"/>
    <property type="match status" value="1"/>
</dbReference>
<dbReference type="CDD" id="cd02947">
    <property type="entry name" value="TRX_family"/>
    <property type="match status" value="1"/>
</dbReference>
<proteinExistence type="predicted"/>
<dbReference type="Proteomes" id="UP001310386">
    <property type="component" value="Unassembled WGS sequence"/>
</dbReference>
<dbReference type="PROSITE" id="PS00194">
    <property type="entry name" value="THIOREDOXIN_1"/>
    <property type="match status" value="1"/>
</dbReference>
<evidence type="ECO:0000313" key="2">
    <source>
        <dbReference type="EMBL" id="MEB3100214.1"/>
    </source>
</evidence>
<dbReference type="SUPFAM" id="SSF52833">
    <property type="entry name" value="Thioredoxin-like"/>
    <property type="match status" value="1"/>
</dbReference>
<dbReference type="InterPro" id="IPR013766">
    <property type="entry name" value="Thioredoxin_domain"/>
</dbReference>
<dbReference type="EMBL" id="JAYJLD010000001">
    <property type="protein sequence ID" value="MEB3100214.1"/>
    <property type="molecule type" value="Genomic_DNA"/>
</dbReference>
<comment type="caution">
    <text evidence="2">The sequence shown here is derived from an EMBL/GenBank/DDBJ whole genome shotgun (WGS) entry which is preliminary data.</text>
</comment>
<protein>
    <submittedName>
        <fullName evidence="2">Thioredoxin family protein</fullName>
    </submittedName>
</protein>
<keyword evidence="3" id="KW-1185">Reference proteome</keyword>
<dbReference type="InterPro" id="IPR017937">
    <property type="entry name" value="Thioredoxin_CS"/>
</dbReference>
<gene>
    <name evidence="2" type="ORF">VF724_00895</name>
</gene>
<organism evidence="2 3">
    <name type="scientific">Ferviditalea candida</name>
    <dbReference type="NCBI Taxonomy" id="3108399"/>
    <lineage>
        <taxon>Bacteria</taxon>
        <taxon>Bacillati</taxon>
        <taxon>Bacillota</taxon>
        <taxon>Bacilli</taxon>
        <taxon>Bacillales</taxon>
        <taxon>Paenibacillaceae</taxon>
        <taxon>Ferviditalea</taxon>
    </lineage>
</organism>
<name>A0ABU5ZCI5_9BACL</name>